<proteinExistence type="predicted"/>
<keyword evidence="2" id="KW-1185">Reference proteome</keyword>
<reference evidence="1" key="2">
    <citation type="submission" date="2021-02" db="EMBL/GenBank/DDBJ databases">
        <authorList>
            <person name="Kimball J.A."/>
            <person name="Haas M.W."/>
            <person name="Macchietto M."/>
            <person name="Kono T."/>
            <person name="Duquette J."/>
            <person name="Shao M."/>
        </authorList>
    </citation>
    <scope>NUCLEOTIDE SEQUENCE</scope>
    <source>
        <tissue evidence="1">Fresh leaf tissue</tissue>
    </source>
</reference>
<accession>A0A8J5T0L2</accession>
<gene>
    <name evidence="1" type="ORF">GUJ93_ZPchr0004g40008</name>
</gene>
<dbReference type="Proteomes" id="UP000729402">
    <property type="component" value="Unassembled WGS sequence"/>
</dbReference>
<organism evidence="1 2">
    <name type="scientific">Zizania palustris</name>
    <name type="common">Northern wild rice</name>
    <dbReference type="NCBI Taxonomy" id="103762"/>
    <lineage>
        <taxon>Eukaryota</taxon>
        <taxon>Viridiplantae</taxon>
        <taxon>Streptophyta</taxon>
        <taxon>Embryophyta</taxon>
        <taxon>Tracheophyta</taxon>
        <taxon>Spermatophyta</taxon>
        <taxon>Magnoliopsida</taxon>
        <taxon>Liliopsida</taxon>
        <taxon>Poales</taxon>
        <taxon>Poaceae</taxon>
        <taxon>BOP clade</taxon>
        <taxon>Oryzoideae</taxon>
        <taxon>Oryzeae</taxon>
        <taxon>Zizaniinae</taxon>
        <taxon>Zizania</taxon>
    </lineage>
</organism>
<protein>
    <submittedName>
        <fullName evidence="1">Uncharacterized protein</fullName>
    </submittedName>
</protein>
<dbReference type="AlphaFoldDB" id="A0A8J5T0L2"/>
<evidence type="ECO:0000313" key="2">
    <source>
        <dbReference type="Proteomes" id="UP000729402"/>
    </source>
</evidence>
<reference evidence="1" key="1">
    <citation type="journal article" date="2021" name="bioRxiv">
        <title>Whole Genome Assembly and Annotation of Northern Wild Rice, Zizania palustris L., Supports a Whole Genome Duplication in the Zizania Genus.</title>
        <authorList>
            <person name="Haas M."/>
            <person name="Kono T."/>
            <person name="Macchietto M."/>
            <person name="Millas R."/>
            <person name="McGilp L."/>
            <person name="Shao M."/>
            <person name="Duquette J."/>
            <person name="Hirsch C.N."/>
            <person name="Kimball J."/>
        </authorList>
    </citation>
    <scope>NUCLEOTIDE SEQUENCE</scope>
    <source>
        <tissue evidence="1">Fresh leaf tissue</tissue>
    </source>
</reference>
<name>A0A8J5T0L2_ZIZPA</name>
<comment type="caution">
    <text evidence="1">The sequence shown here is derived from an EMBL/GenBank/DDBJ whole genome shotgun (WGS) entry which is preliminary data.</text>
</comment>
<sequence>MPHGPALPRRLATECALHLATPRCPTAWRRRARCTSRPRVAMPPSACVHELLRAAPHDRVAPPSVVESLERAIRCPMSYPTEHPRSRASLCCSSFRG</sequence>
<evidence type="ECO:0000313" key="1">
    <source>
        <dbReference type="EMBL" id="KAG8065301.1"/>
    </source>
</evidence>
<dbReference type="EMBL" id="JAAALK010000285">
    <property type="protein sequence ID" value="KAG8065301.1"/>
    <property type="molecule type" value="Genomic_DNA"/>
</dbReference>